<organism evidence="7 8">
    <name type="scientific">Aquimarina aggregata</name>
    <dbReference type="NCBI Taxonomy" id="1642818"/>
    <lineage>
        <taxon>Bacteria</taxon>
        <taxon>Pseudomonadati</taxon>
        <taxon>Bacteroidota</taxon>
        <taxon>Flavobacteriia</taxon>
        <taxon>Flavobacteriales</taxon>
        <taxon>Flavobacteriaceae</taxon>
        <taxon>Aquimarina</taxon>
    </lineage>
</organism>
<dbReference type="Pfam" id="PF03527">
    <property type="entry name" value="RHS"/>
    <property type="match status" value="1"/>
</dbReference>
<evidence type="ECO:0000256" key="3">
    <source>
        <dbReference type="SAM" id="MobiDB-lite"/>
    </source>
</evidence>
<feature type="compositionally biased region" description="Polar residues" evidence="3">
    <location>
        <begin position="129"/>
        <end position="144"/>
    </location>
</feature>
<dbReference type="InterPro" id="IPR045351">
    <property type="entry name" value="DUF6531"/>
</dbReference>
<evidence type="ECO:0000256" key="1">
    <source>
        <dbReference type="ARBA" id="ARBA00022737"/>
    </source>
</evidence>
<keyword evidence="1" id="KW-0677">Repeat</keyword>
<feature type="domain" description="Teneurin-like YD-shell" evidence="6">
    <location>
        <begin position="830"/>
        <end position="1027"/>
    </location>
</feature>
<dbReference type="Proteomes" id="UP000076715">
    <property type="component" value="Unassembled WGS sequence"/>
</dbReference>
<feature type="domain" description="DUF6531" evidence="5">
    <location>
        <begin position="545"/>
        <end position="615"/>
    </location>
</feature>
<dbReference type="Pfam" id="PF25023">
    <property type="entry name" value="TEN_YD-shell"/>
    <property type="match status" value="2"/>
</dbReference>
<dbReference type="InterPro" id="IPR022385">
    <property type="entry name" value="Rhs_assc_core"/>
</dbReference>
<gene>
    <name evidence="7" type="ORF">AWE51_15105</name>
</gene>
<dbReference type="PANTHER" id="PTHR32305">
    <property type="match status" value="1"/>
</dbReference>
<evidence type="ECO:0000259" key="6">
    <source>
        <dbReference type="Pfam" id="PF25023"/>
    </source>
</evidence>
<feature type="coiled-coil region" evidence="2">
    <location>
        <begin position="184"/>
        <end position="250"/>
    </location>
</feature>
<dbReference type="STRING" id="1642818.AWE51_15105"/>
<reference evidence="7 8" key="1">
    <citation type="submission" date="2016-01" db="EMBL/GenBank/DDBJ databases">
        <title>The draft genome sequence of Aquimarina sp. RZW4-3-2.</title>
        <authorList>
            <person name="Wang Y."/>
        </authorList>
    </citation>
    <scope>NUCLEOTIDE SEQUENCE [LARGE SCALE GENOMIC DNA]</scope>
    <source>
        <strain evidence="7 8">RZW4-3-2</strain>
    </source>
</reference>
<evidence type="ECO:0000259" key="5">
    <source>
        <dbReference type="Pfam" id="PF20148"/>
    </source>
</evidence>
<dbReference type="NCBIfam" id="TIGR03696">
    <property type="entry name" value="Rhs_assc_core"/>
    <property type="match status" value="1"/>
</dbReference>
<sequence length="1696" mass="192940">MARKYVLNGEEVTCSYGVGISEIVVVKPLNVSVLDEQIATEKNCIVKRFESCTCPANYSKTCFPIVKKWEKDSLTDTVSSESGKFLITPSQAICEMYKGVIKVETTEDLDGTECKDPSANQENSKDKNTGAQKSSSSTNSNTPQGAGEKSNDPNEKSEEELRAEIRRKLESGEDMTEELTLLANKKTERDKKFEEDTLASAQKKIDEGEEVKLLSAEEQKRNFENNQKLIDKAKKDADDLETKVKNTDATPYLEELYSREEMKSFEEKFKENIKLFGEDLARHSNPVDIAKNTFHYFTGVGGQVWDDAKASFNTLFAMGMAADDVAVLLYERHPAYLAYLYNKKDKTDYINQIAKNKVVDEQISLAVGKWVEKQKNLPENIVNSVGKTHDEILAATTDQAMHKFGRSVVQVIGVGKKAKAIGQIFNKKFWTSLNLKTSAKNYVAGKVFGEMAAKYPIARDVMKITSKYANAKDKALASKKALRELKALGKRINNGTVAPMFNESQKTSTSTKKPQTDQQTDPNKKPTTPQKTTGTAQSTKQKTVGDPVDVVTGTVINDYIDFEIPGIIPLEWKRIWYSDSAYQGPLGYGCHHSYDIQLVQRPDDLLLTLQDGRPAFFPKLSKDSISTYNVTEQLTLTLIENNKYELFDHQKQLTFALENRSGVYRPTKLFNTDGITVQFQYINSTLHRIIDTAGRVIKLHTDQKDRIIKITLHHKSKDKTLVNYGYNEAGDMISMTDPLGQSTLAKFKNHLMVSKTDRNGYTYYWDYDKFQTGAKCIHTWGEGGMLEYIITYGKEYNTVTNALGHQSIYYYEGNLATKIIDPLGGEIINEYNEDQNLVNFTDEEGLQTQYEYDNRGNIIEIKSPDASSIGYVFDDKGRLQLKKLPEGGQLIKSYKNNRLDTIVSPDGMMTSFAYNDKGLISTVFDNQDNETHLFYDEDHNLMQIQLPNGAVSSWEYDEWGQCIAAINPEQHKQQFHYDILGRVTQVRLPDNNKIKLKYDGYEQIIEAIDNQRTVKFEYTPVGSLKTREENGRKVYFGYNKEDQLSSIINEKGESYQFTRNAKGDIIKEQGYDDITRHFLRDKAGKIIRVNRPNDKFSIYEYNNGGKISRLEHYDGSWATYGYNNDGLLVEAINHNSRIKIDRDDAGRIISEKQDDNSITSIYGELGLRTGIKSSLGANISFEHSAIGEGTKTVAKTGNSAPWEASYKYNSLGMETERILSGGVISSWSYDTAGRPLQQKVINHRGEQRNRSYQWDVNDKLKKIHNNLTGRTVRFTYDDFNNLASSQYEDGSYDYKLPDKVGNIYRSKDQQDREYGKNGKLLKTKTSTYTYDEEGNLIEKNTSKGTWRYQWDASGMLQSVLKPDKTKILFEYDALGRRTAKIEDVTLKSEHNRPSTITRFLWDGNIPLHEWKYDLKDRPKTIVDTSGKISKDGTEPVQGLITWVFDQGTFRPSAKITEEDTYSIITDHLGTPIEMYNCKGEKTWQAEYDMYGKVRKLAIGSLADCPFRFQGQYEDLETGLYNNRFRYYDPETGTYISQDPIRLGGSNPNFYAYTHDTNDFVDVFGLAEKKRTVLKENQKDSVKSESEVRDRLEKQYDDNHEILEKPRIYINGQYTDKGNQKYTVPDYMIINKKTSDIVDVVDAKNGFANFTTNQKLFYQYGGYFNGSSRSSTLPKGSGTTDLSPNSLRIVRTDVGSE</sequence>
<feature type="domain" description="RHS protein conserved region" evidence="4">
    <location>
        <begin position="1465"/>
        <end position="1495"/>
    </location>
</feature>
<dbReference type="Gene3D" id="2.180.10.10">
    <property type="entry name" value="RHS repeat-associated core"/>
    <property type="match status" value="2"/>
</dbReference>
<evidence type="ECO:0008006" key="9">
    <source>
        <dbReference type="Google" id="ProtNLM"/>
    </source>
</evidence>
<protein>
    <recommendedName>
        <fullName evidence="9">DUF4280 domain-containing protein</fullName>
    </recommendedName>
</protein>
<feature type="domain" description="Teneurin-like YD-shell" evidence="6">
    <location>
        <begin position="1225"/>
        <end position="1385"/>
    </location>
</feature>
<feature type="compositionally biased region" description="Low complexity" evidence="3">
    <location>
        <begin position="504"/>
        <end position="543"/>
    </location>
</feature>
<evidence type="ECO:0000313" key="7">
    <source>
        <dbReference type="EMBL" id="KZS38907.1"/>
    </source>
</evidence>
<dbReference type="EMBL" id="LQRT01000046">
    <property type="protein sequence ID" value="KZS38907.1"/>
    <property type="molecule type" value="Genomic_DNA"/>
</dbReference>
<dbReference type="Pfam" id="PF20148">
    <property type="entry name" value="DUF6531"/>
    <property type="match status" value="1"/>
</dbReference>
<keyword evidence="2" id="KW-0175">Coiled coil</keyword>
<dbReference type="NCBIfam" id="TIGR01643">
    <property type="entry name" value="YD_repeat_2x"/>
    <property type="match status" value="4"/>
</dbReference>
<feature type="region of interest" description="Disordered" evidence="3">
    <location>
        <begin position="498"/>
        <end position="543"/>
    </location>
</feature>
<evidence type="ECO:0000313" key="8">
    <source>
        <dbReference type="Proteomes" id="UP000076715"/>
    </source>
</evidence>
<dbReference type="InterPro" id="IPR001826">
    <property type="entry name" value="RHS"/>
</dbReference>
<feature type="region of interest" description="Disordered" evidence="3">
    <location>
        <begin position="110"/>
        <end position="161"/>
    </location>
</feature>
<dbReference type="RefSeq" id="WP_066318835.1">
    <property type="nucleotide sequence ID" value="NZ_LQRT01000046.1"/>
</dbReference>
<keyword evidence="8" id="KW-1185">Reference proteome</keyword>
<dbReference type="PANTHER" id="PTHR32305:SF15">
    <property type="entry name" value="PROTEIN RHSA-RELATED"/>
    <property type="match status" value="1"/>
</dbReference>
<accession>A0A162Y3J7</accession>
<evidence type="ECO:0000259" key="4">
    <source>
        <dbReference type="Pfam" id="PF03527"/>
    </source>
</evidence>
<evidence type="ECO:0000256" key="2">
    <source>
        <dbReference type="SAM" id="Coils"/>
    </source>
</evidence>
<dbReference type="InterPro" id="IPR006530">
    <property type="entry name" value="YD"/>
</dbReference>
<proteinExistence type="predicted"/>
<comment type="caution">
    <text evidence="7">The sequence shown here is derived from an EMBL/GenBank/DDBJ whole genome shotgun (WGS) entry which is preliminary data.</text>
</comment>
<dbReference type="OrthoDB" id="9182053at2"/>
<feature type="compositionally biased region" description="Basic and acidic residues" evidence="3">
    <location>
        <begin position="149"/>
        <end position="161"/>
    </location>
</feature>
<dbReference type="InterPro" id="IPR056823">
    <property type="entry name" value="TEN-like_YD-shell"/>
</dbReference>
<name>A0A162Y3J7_9FLAO</name>
<dbReference type="InterPro" id="IPR050708">
    <property type="entry name" value="T6SS_VgrG/RHS"/>
</dbReference>